<dbReference type="PANTHER" id="PTHR10534">
    <property type="entry name" value="PYRIDOXAL KINASE"/>
    <property type="match status" value="1"/>
</dbReference>
<keyword evidence="5" id="KW-0067">ATP-binding</keyword>
<keyword evidence="8" id="KW-1185">Reference proteome</keyword>
<keyword evidence="4 7" id="KW-0418">Kinase</keyword>
<keyword evidence="2 7" id="KW-0808">Transferase</keyword>
<dbReference type="InterPro" id="IPR029056">
    <property type="entry name" value="Ribokinase-like"/>
</dbReference>
<dbReference type="NCBIfam" id="NF005491">
    <property type="entry name" value="PRK07105.1"/>
    <property type="match status" value="1"/>
</dbReference>
<dbReference type="GO" id="GO:0005524">
    <property type="term" value="F:ATP binding"/>
    <property type="evidence" value="ECO:0007669"/>
    <property type="project" value="UniProtKB-KW"/>
</dbReference>
<keyword evidence="3" id="KW-0547">Nucleotide-binding</keyword>
<proteinExistence type="predicted"/>
<sequence length="284" mass="31120">MMTKKAVLINDLSGLGKCSLTAAIPVLSVMGIQACPMPTAVLTSQTGFESFYCNDCTDKLDYYTSEWKKLGFQPDGIYTGFLSSEKQVDKILSFIDSFETDDTLVLVDPVLGDGGRTYSLYTETLGKKMKKLVSVADVITPNLTECCILCDTDYSELIENADSPDFLDTVAELAKKLLKLYKVKTVIVTGIEHKISDEVTKINNLIATDDEVFCVSCEKTGGSYSGTGDLFASVVFSGLLRGDSLKDTVNLAVKFIQTSLCETVKLGIHRNEGIEFEKHLKMLL</sequence>
<dbReference type="InterPro" id="IPR013749">
    <property type="entry name" value="PM/HMP-P_kinase-1"/>
</dbReference>
<evidence type="ECO:0000256" key="2">
    <source>
        <dbReference type="ARBA" id="ARBA00022679"/>
    </source>
</evidence>
<dbReference type="Gene3D" id="3.40.1190.20">
    <property type="match status" value="1"/>
</dbReference>
<dbReference type="EMBL" id="NNSR01000070">
    <property type="protein sequence ID" value="PKD27442.1"/>
    <property type="molecule type" value="Genomic_DNA"/>
</dbReference>
<dbReference type="InterPro" id="IPR004625">
    <property type="entry name" value="PyrdxlKinase"/>
</dbReference>
<organism evidence="7 8">
    <name type="scientific">Ruminococcus bromii</name>
    <dbReference type="NCBI Taxonomy" id="40518"/>
    <lineage>
        <taxon>Bacteria</taxon>
        <taxon>Bacillati</taxon>
        <taxon>Bacillota</taxon>
        <taxon>Clostridia</taxon>
        <taxon>Eubacteriales</taxon>
        <taxon>Oscillospiraceae</taxon>
        <taxon>Ruminococcus</taxon>
    </lineage>
</organism>
<evidence type="ECO:0000313" key="8">
    <source>
        <dbReference type="Proteomes" id="UP000233425"/>
    </source>
</evidence>
<dbReference type="EC" id="2.7.1.35" evidence="1"/>
<dbReference type="SUPFAM" id="SSF53613">
    <property type="entry name" value="Ribokinase-like"/>
    <property type="match status" value="1"/>
</dbReference>
<evidence type="ECO:0000256" key="5">
    <source>
        <dbReference type="ARBA" id="ARBA00022840"/>
    </source>
</evidence>
<dbReference type="RefSeq" id="WP_242958611.1">
    <property type="nucleotide sequence ID" value="NZ_CABMMZ010000070.1"/>
</dbReference>
<gene>
    <name evidence="7" type="primary">pdxK</name>
    <name evidence="7" type="ORF">RBATCC27255_01547</name>
</gene>
<dbReference type="Proteomes" id="UP000233425">
    <property type="component" value="Unassembled WGS sequence"/>
</dbReference>
<name>A0A2N0UKD7_9FIRM</name>
<evidence type="ECO:0000256" key="1">
    <source>
        <dbReference type="ARBA" id="ARBA00012104"/>
    </source>
</evidence>
<dbReference type="PANTHER" id="PTHR10534:SF2">
    <property type="entry name" value="PYRIDOXAL KINASE"/>
    <property type="match status" value="1"/>
</dbReference>
<evidence type="ECO:0000256" key="3">
    <source>
        <dbReference type="ARBA" id="ARBA00022741"/>
    </source>
</evidence>
<comment type="caution">
    <text evidence="7">The sequence shown here is derived from an EMBL/GenBank/DDBJ whole genome shotgun (WGS) entry which is preliminary data.</text>
</comment>
<dbReference type="AlphaFoldDB" id="A0A2N0UKD7"/>
<accession>A0A2N0UKD7</accession>
<dbReference type="PROSITE" id="PS51257">
    <property type="entry name" value="PROKAR_LIPOPROTEIN"/>
    <property type="match status" value="1"/>
</dbReference>
<dbReference type="GO" id="GO:0005829">
    <property type="term" value="C:cytosol"/>
    <property type="evidence" value="ECO:0007669"/>
    <property type="project" value="TreeGrafter"/>
</dbReference>
<dbReference type="GO" id="GO:0009443">
    <property type="term" value="P:pyridoxal 5'-phosphate salvage"/>
    <property type="evidence" value="ECO:0007669"/>
    <property type="project" value="InterPro"/>
</dbReference>
<feature type="domain" description="Pyridoxamine kinase/Phosphomethylpyrimidine kinase" evidence="6">
    <location>
        <begin position="71"/>
        <end position="267"/>
    </location>
</feature>
<dbReference type="Pfam" id="PF08543">
    <property type="entry name" value="Phos_pyr_kin"/>
    <property type="match status" value="1"/>
</dbReference>
<dbReference type="GO" id="GO:0008478">
    <property type="term" value="F:pyridoxal kinase activity"/>
    <property type="evidence" value="ECO:0007669"/>
    <property type="project" value="UniProtKB-EC"/>
</dbReference>
<evidence type="ECO:0000259" key="6">
    <source>
        <dbReference type="Pfam" id="PF08543"/>
    </source>
</evidence>
<evidence type="ECO:0000313" key="7">
    <source>
        <dbReference type="EMBL" id="PKD27442.1"/>
    </source>
</evidence>
<protein>
    <recommendedName>
        <fullName evidence="1">pyridoxal kinase</fullName>
        <ecNumber evidence="1">2.7.1.35</ecNumber>
    </recommendedName>
</protein>
<evidence type="ECO:0000256" key="4">
    <source>
        <dbReference type="ARBA" id="ARBA00022777"/>
    </source>
</evidence>
<reference evidence="7" key="1">
    <citation type="journal article" date="2018" name="Environ. Microbiol.">
        <title>Sporulation capability and amylosome conservation among diverse human colonic and rumen isolates of the keystone starch-degrader Ruminococcus bromii.</title>
        <authorList>
            <person name="Mukhopadhya I."/>
            <person name="Morais S."/>
            <person name="Laverde-Gomez J."/>
            <person name="Sheridan P.O."/>
            <person name="Walker A.W."/>
            <person name="Kelly W."/>
            <person name="Klieve A.V."/>
            <person name="Ouwerkerk D."/>
            <person name="Duncan S.H."/>
            <person name="Louis P."/>
            <person name="Koropatkin N."/>
            <person name="Cockburn D."/>
            <person name="Kibler R."/>
            <person name="Cooper P.J."/>
            <person name="Sandoval C."/>
            <person name="Crost E."/>
            <person name="Juge N."/>
            <person name="Bayer E.A."/>
            <person name="Flint H.J."/>
        </authorList>
    </citation>
    <scope>NUCLEOTIDE SEQUENCE [LARGE SCALE GENOMIC DNA]</scope>
    <source>
        <strain evidence="7">ATCC 27255</strain>
    </source>
</reference>